<sequence length="45" mass="5368">MWRQDFLYYKDPARPQPYQDFLVLINTKSHMSSSTTLKGQTCFSH</sequence>
<keyword evidence="3" id="KW-1185">Reference proteome</keyword>
<dbReference type="Proteomes" id="UP000008827">
    <property type="component" value="Chromosome 3"/>
</dbReference>
<evidence type="ECO:0000313" key="3">
    <source>
        <dbReference type="Proteomes" id="UP000008827"/>
    </source>
</evidence>
<dbReference type="EMBL" id="CM000836">
    <property type="protein sequence ID" value="KRH67731.1"/>
    <property type="molecule type" value="Genomic_DNA"/>
</dbReference>
<reference evidence="2" key="2">
    <citation type="submission" date="2018-02" db="UniProtKB">
        <authorList>
            <consortium name="EnsemblPlants"/>
        </authorList>
    </citation>
    <scope>IDENTIFICATION</scope>
    <source>
        <strain evidence="2">Williams 82</strain>
    </source>
</reference>
<dbReference type="EnsemblPlants" id="KRH67731">
    <property type="protein sequence ID" value="KRH67731"/>
    <property type="gene ID" value="GLYMA_03G183700"/>
</dbReference>
<organism evidence="1">
    <name type="scientific">Glycine max</name>
    <name type="common">Soybean</name>
    <name type="synonym">Glycine hispida</name>
    <dbReference type="NCBI Taxonomy" id="3847"/>
    <lineage>
        <taxon>Eukaryota</taxon>
        <taxon>Viridiplantae</taxon>
        <taxon>Streptophyta</taxon>
        <taxon>Embryophyta</taxon>
        <taxon>Tracheophyta</taxon>
        <taxon>Spermatophyta</taxon>
        <taxon>Magnoliopsida</taxon>
        <taxon>eudicotyledons</taxon>
        <taxon>Gunneridae</taxon>
        <taxon>Pentapetalae</taxon>
        <taxon>rosids</taxon>
        <taxon>fabids</taxon>
        <taxon>Fabales</taxon>
        <taxon>Fabaceae</taxon>
        <taxon>Papilionoideae</taxon>
        <taxon>50 kb inversion clade</taxon>
        <taxon>NPAAA clade</taxon>
        <taxon>indigoferoid/millettioid clade</taxon>
        <taxon>Phaseoleae</taxon>
        <taxon>Glycine</taxon>
        <taxon>Glycine subgen. Soja</taxon>
    </lineage>
</organism>
<reference evidence="1" key="3">
    <citation type="submission" date="2018-07" db="EMBL/GenBank/DDBJ databases">
        <title>WGS assembly of Glycine max.</title>
        <authorList>
            <person name="Schmutz J."/>
            <person name="Cannon S."/>
            <person name="Schlueter J."/>
            <person name="Ma J."/>
            <person name="Mitros T."/>
            <person name="Nelson W."/>
            <person name="Hyten D."/>
            <person name="Song Q."/>
            <person name="Thelen J."/>
            <person name="Cheng J."/>
            <person name="Xu D."/>
            <person name="Hellsten U."/>
            <person name="May G."/>
            <person name="Yu Y."/>
            <person name="Sakurai T."/>
            <person name="Umezawa T."/>
            <person name="Bhattacharyya M."/>
            <person name="Sandhu D."/>
            <person name="Valliyodan B."/>
            <person name="Lindquist E."/>
            <person name="Peto M."/>
            <person name="Grant D."/>
            <person name="Shu S."/>
            <person name="Goodstein D."/>
            <person name="Barry K."/>
            <person name="Futrell-Griggs M."/>
            <person name="Abernathy B."/>
            <person name="Du J."/>
            <person name="Tian Z."/>
            <person name="Zhu L."/>
            <person name="Gill N."/>
            <person name="Joshi T."/>
            <person name="Libault M."/>
            <person name="Sethuraman A."/>
            <person name="Zhang X."/>
            <person name="Shinozaki K."/>
            <person name="Nguyen H."/>
            <person name="Wing R."/>
            <person name="Cregan P."/>
            <person name="Specht J."/>
            <person name="Grimwood J."/>
            <person name="Rokhsar D."/>
            <person name="Stacey G."/>
            <person name="Shoemaker R."/>
            <person name="Jackson S."/>
        </authorList>
    </citation>
    <scope>NUCLEOTIDE SEQUENCE</scope>
    <source>
        <tissue evidence="1">Callus</tissue>
    </source>
</reference>
<protein>
    <submittedName>
        <fullName evidence="1 2">Uncharacterized protein</fullName>
    </submittedName>
</protein>
<proteinExistence type="predicted"/>
<accession>A0A0R0KSY6</accession>
<name>A0A0R0KSY6_SOYBN</name>
<dbReference type="InParanoid" id="A0A0R0KSY6"/>
<evidence type="ECO:0000313" key="2">
    <source>
        <dbReference type="EnsemblPlants" id="KRH67731"/>
    </source>
</evidence>
<evidence type="ECO:0000313" key="1">
    <source>
        <dbReference type="EMBL" id="KRH67731.1"/>
    </source>
</evidence>
<dbReference type="Gramene" id="KRH67731">
    <property type="protein sequence ID" value="KRH67731"/>
    <property type="gene ID" value="GLYMA_03G183700"/>
</dbReference>
<gene>
    <name evidence="1" type="ORF">GLYMA_03G183700</name>
</gene>
<dbReference type="AlphaFoldDB" id="A0A0R0KSY6"/>
<reference evidence="1 2" key="1">
    <citation type="journal article" date="2010" name="Nature">
        <title>Genome sequence of the palaeopolyploid soybean.</title>
        <authorList>
            <person name="Schmutz J."/>
            <person name="Cannon S.B."/>
            <person name="Schlueter J."/>
            <person name="Ma J."/>
            <person name="Mitros T."/>
            <person name="Nelson W."/>
            <person name="Hyten D.L."/>
            <person name="Song Q."/>
            <person name="Thelen J.J."/>
            <person name="Cheng J."/>
            <person name="Xu D."/>
            <person name="Hellsten U."/>
            <person name="May G.D."/>
            <person name="Yu Y."/>
            <person name="Sakurai T."/>
            <person name="Umezawa T."/>
            <person name="Bhattacharyya M.K."/>
            <person name="Sandhu D."/>
            <person name="Valliyodan B."/>
            <person name="Lindquist E."/>
            <person name="Peto M."/>
            <person name="Grant D."/>
            <person name="Shu S."/>
            <person name="Goodstein D."/>
            <person name="Barry K."/>
            <person name="Futrell-Griggs M."/>
            <person name="Abernathy B."/>
            <person name="Du J."/>
            <person name="Tian Z."/>
            <person name="Zhu L."/>
            <person name="Gill N."/>
            <person name="Joshi T."/>
            <person name="Libault M."/>
            <person name="Sethuraman A."/>
            <person name="Zhang X.-C."/>
            <person name="Shinozaki K."/>
            <person name="Nguyen H.T."/>
            <person name="Wing R.A."/>
            <person name="Cregan P."/>
            <person name="Specht J."/>
            <person name="Grimwood J."/>
            <person name="Rokhsar D."/>
            <person name="Stacey G."/>
            <person name="Shoemaker R.C."/>
            <person name="Jackson S.A."/>
        </authorList>
    </citation>
    <scope>NUCLEOTIDE SEQUENCE [LARGE SCALE GENOMIC DNA]</scope>
    <source>
        <strain evidence="2">cv. Williams 82</strain>
        <tissue evidence="1">Callus</tissue>
    </source>
</reference>